<dbReference type="AlphaFoldDB" id="A0A1G1KX94"/>
<sequence>MRKRVIYYVDGNGWNPVWEYISFLPVDERDKCFEYIAYLEEMGERVRRPVGDYLGEKLYELRPKQTRVIYFFMLKKYAVLVHAFRKKTDAVPERELKLAMNRMNDFIFRYQKGLLQLGV</sequence>
<comment type="caution">
    <text evidence="1">The sequence shown here is derived from an EMBL/GenBank/DDBJ whole genome shotgun (WGS) entry which is preliminary data.</text>
</comment>
<accession>A0A1G1KX94</accession>
<evidence type="ECO:0000313" key="2">
    <source>
        <dbReference type="Proteomes" id="UP000178187"/>
    </source>
</evidence>
<evidence type="ECO:0000313" key="1">
    <source>
        <dbReference type="EMBL" id="OGW97534.1"/>
    </source>
</evidence>
<dbReference type="Pfam" id="PF05973">
    <property type="entry name" value="Gp49"/>
    <property type="match status" value="1"/>
</dbReference>
<proteinExistence type="predicted"/>
<reference evidence="1 2" key="1">
    <citation type="journal article" date="2016" name="Nat. Commun.">
        <title>Thousands of microbial genomes shed light on interconnected biogeochemical processes in an aquifer system.</title>
        <authorList>
            <person name="Anantharaman K."/>
            <person name="Brown C.T."/>
            <person name="Hug L.A."/>
            <person name="Sharon I."/>
            <person name="Castelle C.J."/>
            <person name="Probst A.J."/>
            <person name="Thomas B.C."/>
            <person name="Singh A."/>
            <person name="Wilkins M.J."/>
            <person name="Karaoz U."/>
            <person name="Brodie E.L."/>
            <person name="Williams K.H."/>
            <person name="Hubbard S.S."/>
            <person name="Banfield J.F."/>
        </authorList>
    </citation>
    <scope>NUCLEOTIDE SEQUENCE [LARGE SCALE GENOMIC DNA]</scope>
</reference>
<dbReference type="InterPro" id="IPR009241">
    <property type="entry name" value="HigB-like"/>
</dbReference>
<evidence type="ECO:0008006" key="3">
    <source>
        <dbReference type="Google" id="ProtNLM"/>
    </source>
</evidence>
<organism evidence="1 2">
    <name type="scientific">Candidatus Danuiimicrobium aquiferis</name>
    <dbReference type="NCBI Taxonomy" id="1801832"/>
    <lineage>
        <taxon>Bacteria</taxon>
        <taxon>Pseudomonadati</taxon>
        <taxon>Candidatus Omnitrophota</taxon>
        <taxon>Candidatus Danuiimicrobium</taxon>
    </lineage>
</organism>
<gene>
    <name evidence="1" type="ORF">A3G33_05105</name>
</gene>
<protein>
    <recommendedName>
        <fullName evidence="3">Addiction module toxin RelE</fullName>
    </recommendedName>
</protein>
<name>A0A1G1KX94_9BACT</name>
<dbReference type="Proteomes" id="UP000178187">
    <property type="component" value="Unassembled WGS sequence"/>
</dbReference>
<dbReference type="EMBL" id="MHFR01000041">
    <property type="protein sequence ID" value="OGW97534.1"/>
    <property type="molecule type" value="Genomic_DNA"/>
</dbReference>